<dbReference type="Pfam" id="PF14119">
    <property type="entry name" value="DUF4288"/>
    <property type="match status" value="1"/>
</dbReference>
<dbReference type="Proteomes" id="UP001597118">
    <property type="component" value="Unassembled WGS sequence"/>
</dbReference>
<dbReference type="RefSeq" id="WP_379661571.1">
    <property type="nucleotide sequence ID" value="NZ_JBHUDG010000003.1"/>
</dbReference>
<evidence type="ECO:0000313" key="1">
    <source>
        <dbReference type="EMBL" id="MFD1629191.1"/>
    </source>
</evidence>
<sequence>MMNWFTAKIIYQIVDEESISCQYDEQVRLLRAINREQAFEMAHQVALMNQDKLTTESGKTINWEFVAVTELKVIGQIENGLEIQSVINETDSQENYLELVKQKADFLKNRLFLADVKTV</sequence>
<comment type="caution">
    <text evidence="1">The sequence shown here is derived from an EMBL/GenBank/DDBJ whole genome shotgun (WGS) entry which is preliminary data.</text>
</comment>
<evidence type="ECO:0000313" key="2">
    <source>
        <dbReference type="Proteomes" id="UP001597118"/>
    </source>
</evidence>
<organism evidence="1 2">
    <name type="scientific">Pseudopedobacter beijingensis</name>
    <dbReference type="NCBI Taxonomy" id="1207056"/>
    <lineage>
        <taxon>Bacteria</taxon>
        <taxon>Pseudomonadati</taxon>
        <taxon>Bacteroidota</taxon>
        <taxon>Sphingobacteriia</taxon>
        <taxon>Sphingobacteriales</taxon>
        <taxon>Sphingobacteriaceae</taxon>
        <taxon>Pseudopedobacter</taxon>
    </lineage>
</organism>
<protein>
    <submittedName>
        <fullName evidence="1">DUF4288 domain-containing protein</fullName>
    </submittedName>
</protein>
<name>A0ABW4I8W7_9SPHI</name>
<reference evidence="2" key="1">
    <citation type="journal article" date="2019" name="Int. J. Syst. Evol. Microbiol.">
        <title>The Global Catalogue of Microorganisms (GCM) 10K type strain sequencing project: providing services to taxonomists for standard genome sequencing and annotation.</title>
        <authorList>
            <consortium name="The Broad Institute Genomics Platform"/>
            <consortium name="The Broad Institute Genome Sequencing Center for Infectious Disease"/>
            <person name="Wu L."/>
            <person name="Ma J."/>
        </authorList>
    </citation>
    <scope>NUCLEOTIDE SEQUENCE [LARGE SCALE GENOMIC DNA]</scope>
    <source>
        <strain evidence="2">CCUG 53762</strain>
    </source>
</reference>
<gene>
    <name evidence="1" type="ORF">ACFSAH_04835</name>
</gene>
<keyword evidence="2" id="KW-1185">Reference proteome</keyword>
<dbReference type="EMBL" id="JBHUDG010000003">
    <property type="protein sequence ID" value="MFD1629191.1"/>
    <property type="molecule type" value="Genomic_DNA"/>
</dbReference>
<dbReference type="InterPro" id="IPR025630">
    <property type="entry name" value="DUF4288"/>
</dbReference>
<accession>A0ABW4I8W7</accession>
<proteinExistence type="predicted"/>